<dbReference type="EMBL" id="OP380605">
    <property type="protein sequence ID" value="UYD60480.1"/>
    <property type="molecule type" value="Genomic_DNA"/>
</dbReference>
<gene>
    <name evidence="1" type="ORF">NPHMPGLK_00145</name>
</gene>
<name>A0AA94YNP5_9CAUD</name>
<sequence length="100" mass="11532">MKFSKEVIVNRTFEVTSEDFVKYHLREIRSFPKSNGEIEYDLYVQDGVNSSFITSVLTLTGIGEIYKHFDKYASTEEEKIAHANACAELVKVLDKKFEKS</sequence>
<accession>A0AA94YNP5</accession>
<proteinExistence type="predicted"/>
<evidence type="ECO:0000313" key="1">
    <source>
        <dbReference type="EMBL" id="UYD60480.1"/>
    </source>
</evidence>
<reference evidence="1" key="1">
    <citation type="submission" date="2022-09" db="EMBL/GenBank/DDBJ databases">
        <title>On Diversity and Genetic Richness: Insights on Aeromonad Phage Diversity through Physicochemical and Molecular Analysis.</title>
        <authorList>
            <person name="Papa D.M."/>
            <person name="Rousseau G."/>
            <person name="Tremblay D."/>
            <person name="Labrie S."/>
            <person name="Gutierrez T.A."/>
            <person name="Ramos J.D."/>
            <person name="Moineau S."/>
        </authorList>
    </citation>
    <scope>NUCLEOTIDE SEQUENCE</scope>
</reference>
<protein>
    <submittedName>
        <fullName evidence="1">Uncharacterized protein</fullName>
    </submittedName>
</protein>
<organism evidence="1">
    <name type="scientific">Aeromonas phage vB_AehM_DM2</name>
    <dbReference type="NCBI Taxonomy" id="2973716"/>
    <lineage>
        <taxon>Viruses</taxon>
        <taxon>Duplodnaviria</taxon>
        <taxon>Heunggongvirae</taxon>
        <taxon>Uroviricota</taxon>
        <taxon>Caudoviricetes</taxon>
        <taxon>Pantevenvirales</taxon>
        <taxon>Straboviridae</taxon>
        <taxon>Biquartavirus</taxon>
    </lineage>
</organism>